<evidence type="ECO:0000256" key="2">
    <source>
        <dbReference type="ARBA" id="ARBA00022679"/>
    </source>
</evidence>
<dbReference type="GO" id="GO:0016301">
    <property type="term" value="F:kinase activity"/>
    <property type="evidence" value="ECO:0007669"/>
    <property type="project" value="UniProtKB-KW"/>
</dbReference>
<dbReference type="InterPro" id="IPR011611">
    <property type="entry name" value="PfkB_dom"/>
</dbReference>
<dbReference type="PROSITE" id="PS00584">
    <property type="entry name" value="PFKB_KINASES_2"/>
    <property type="match status" value="1"/>
</dbReference>
<dbReference type="Proteomes" id="UP001321766">
    <property type="component" value="Chromosome"/>
</dbReference>
<evidence type="ECO:0000256" key="3">
    <source>
        <dbReference type="ARBA" id="ARBA00022777"/>
    </source>
</evidence>
<keyword evidence="7" id="KW-1185">Reference proteome</keyword>
<keyword evidence="3 4" id="KW-0418">Kinase</keyword>
<feature type="domain" description="Carbohydrate kinase PfkB" evidence="5">
    <location>
        <begin position="5"/>
        <end position="281"/>
    </location>
</feature>
<name>A0ABM8B8N5_9BIFI</name>
<organism evidence="6 7">
    <name type="scientific">Bombiscardovia nodaiensis</name>
    <dbReference type="NCBI Taxonomy" id="2932181"/>
    <lineage>
        <taxon>Bacteria</taxon>
        <taxon>Bacillati</taxon>
        <taxon>Actinomycetota</taxon>
        <taxon>Actinomycetes</taxon>
        <taxon>Bifidobacteriales</taxon>
        <taxon>Bifidobacteriaceae</taxon>
        <taxon>Bombiscardovia</taxon>
    </lineage>
</organism>
<accession>A0ABM8B8N5</accession>
<proteinExistence type="inferred from homology"/>
<dbReference type="PANTHER" id="PTHR10584:SF166">
    <property type="entry name" value="RIBOKINASE"/>
    <property type="match status" value="1"/>
</dbReference>
<dbReference type="InterPro" id="IPR029056">
    <property type="entry name" value="Ribokinase-like"/>
</dbReference>
<protein>
    <submittedName>
        <fullName evidence="6">Carbohydrate kinase</fullName>
    </submittedName>
</protein>
<evidence type="ECO:0000313" key="7">
    <source>
        <dbReference type="Proteomes" id="UP001321766"/>
    </source>
</evidence>
<keyword evidence="2 4" id="KW-0808">Transferase</keyword>
<comment type="similarity">
    <text evidence="1 4">Belongs to the carbohydrate kinase PfkB family.</text>
</comment>
<dbReference type="InterPro" id="IPR002173">
    <property type="entry name" value="Carboh/pur_kinase_PfkB_CS"/>
</dbReference>
<gene>
    <name evidence="6" type="ORF">KIM372_11580</name>
</gene>
<dbReference type="Gene3D" id="3.40.1190.20">
    <property type="match status" value="1"/>
</dbReference>
<evidence type="ECO:0000256" key="4">
    <source>
        <dbReference type="RuleBase" id="RU003704"/>
    </source>
</evidence>
<dbReference type="EMBL" id="AP026798">
    <property type="protein sequence ID" value="BDR53251.1"/>
    <property type="molecule type" value="Genomic_DNA"/>
</dbReference>
<sequence>MEEIDVVVAGTVFNDLVFSGVQIPKMGTEVFAQGFALAPGGAANRAVAAARLGARSALVTRFGSDALSTLTRHQLEQEPNLDLASSILIPNWQGPTSAALADGFDRAFVTYWDQQSNPEWKRDQPVKVLHIGLSQDLPQWAQDLRKRGTLLVGGVGWDPSQEWSSALLDRLKGVDIVILNETEALNYTSCQDLETALDCLTQVVDQAVITLGSQGLVASCAGERFRLPALAVQAVDPTGAGDVFTAGYMAATAWGWSFENRLQLASAAAACSVTHLGGASAAPGQQAIGQLLLEQARRGRIALPDWEFLAQWSGIDSL</sequence>
<evidence type="ECO:0000259" key="5">
    <source>
        <dbReference type="Pfam" id="PF00294"/>
    </source>
</evidence>
<dbReference type="Pfam" id="PF00294">
    <property type="entry name" value="PfkB"/>
    <property type="match status" value="1"/>
</dbReference>
<dbReference type="InterPro" id="IPR002139">
    <property type="entry name" value="Ribo/fructo_kinase"/>
</dbReference>
<reference evidence="6 7" key="1">
    <citation type="journal article" date="2023" name="Microbiol. Spectr.">
        <title>Symbiosis of Carpenter Bees with Uncharacterized Lactic Acid Bacteria Showing NAD Auxotrophy.</title>
        <authorList>
            <person name="Kawasaki S."/>
            <person name="Ozawa K."/>
            <person name="Mori T."/>
            <person name="Yamamoto A."/>
            <person name="Ito M."/>
            <person name="Ohkuma M."/>
            <person name="Sakamoto M."/>
            <person name="Matsutani M."/>
        </authorList>
    </citation>
    <scope>NUCLEOTIDE SEQUENCE [LARGE SCALE GENOMIC DNA]</scope>
    <source>
        <strain evidence="6 7">Kim37-2</strain>
    </source>
</reference>
<dbReference type="PANTHER" id="PTHR10584">
    <property type="entry name" value="SUGAR KINASE"/>
    <property type="match status" value="1"/>
</dbReference>
<evidence type="ECO:0000313" key="6">
    <source>
        <dbReference type="EMBL" id="BDR53251.1"/>
    </source>
</evidence>
<dbReference type="SUPFAM" id="SSF53613">
    <property type="entry name" value="Ribokinase-like"/>
    <property type="match status" value="1"/>
</dbReference>
<evidence type="ECO:0000256" key="1">
    <source>
        <dbReference type="ARBA" id="ARBA00010688"/>
    </source>
</evidence>
<dbReference type="PRINTS" id="PR00990">
    <property type="entry name" value="RIBOKINASE"/>
</dbReference>